<feature type="compositionally biased region" description="Basic and acidic residues" evidence="1">
    <location>
        <begin position="12"/>
        <end position="30"/>
    </location>
</feature>
<organism evidence="2 3">
    <name type="scientific">Plakobranchus ocellatus</name>
    <dbReference type="NCBI Taxonomy" id="259542"/>
    <lineage>
        <taxon>Eukaryota</taxon>
        <taxon>Metazoa</taxon>
        <taxon>Spiralia</taxon>
        <taxon>Lophotrochozoa</taxon>
        <taxon>Mollusca</taxon>
        <taxon>Gastropoda</taxon>
        <taxon>Heterobranchia</taxon>
        <taxon>Euthyneura</taxon>
        <taxon>Panpulmonata</taxon>
        <taxon>Sacoglossa</taxon>
        <taxon>Placobranchoidea</taxon>
        <taxon>Plakobranchidae</taxon>
        <taxon>Plakobranchus</taxon>
    </lineage>
</organism>
<evidence type="ECO:0000256" key="1">
    <source>
        <dbReference type="SAM" id="MobiDB-lite"/>
    </source>
</evidence>
<keyword evidence="3" id="KW-1185">Reference proteome</keyword>
<dbReference type="PANTHER" id="PTHR10773">
    <property type="entry name" value="DNA-DIRECTED RNA POLYMERASES I, II, AND III SUBUNIT RPABC2"/>
    <property type="match status" value="1"/>
</dbReference>
<protein>
    <submittedName>
        <fullName evidence="2">Hpr kinase/phosphorylase</fullName>
    </submittedName>
</protein>
<name>A0AAV4AIQ1_9GAST</name>
<reference evidence="2 3" key="1">
    <citation type="journal article" date="2021" name="Elife">
        <title>Chloroplast acquisition without the gene transfer in kleptoplastic sea slugs, Plakobranchus ocellatus.</title>
        <authorList>
            <person name="Maeda T."/>
            <person name="Takahashi S."/>
            <person name="Yoshida T."/>
            <person name="Shimamura S."/>
            <person name="Takaki Y."/>
            <person name="Nagai Y."/>
            <person name="Toyoda A."/>
            <person name="Suzuki Y."/>
            <person name="Arimoto A."/>
            <person name="Ishii H."/>
            <person name="Satoh N."/>
            <person name="Nishiyama T."/>
            <person name="Hasebe M."/>
            <person name="Maruyama T."/>
            <person name="Minagawa J."/>
            <person name="Obokata J."/>
            <person name="Shigenobu S."/>
        </authorList>
    </citation>
    <scope>NUCLEOTIDE SEQUENCE [LARGE SCALE GENOMIC DNA]</scope>
</reference>
<dbReference type="Proteomes" id="UP000735302">
    <property type="component" value="Unassembled WGS sequence"/>
</dbReference>
<dbReference type="PANTHER" id="PTHR10773:SF19">
    <property type="match status" value="1"/>
</dbReference>
<comment type="caution">
    <text evidence="2">The sequence shown here is derived from an EMBL/GenBank/DDBJ whole genome shotgun (WGS) entry which is preliminary data.</text>
</comment>
<evidence type="ECO:0000313" key="2">
    <source>
        <dbReference type="EMBL" id="GFO06496.1"/>
    </source>
</evidence>
<sequence>MNSTNKAQTNPKKAEKTRKVGKKCKEEQNGQRRSIHKKDRRSYAKFNLSFGQPRSDTCPICDKFHIDIDATTDKTERNFLISQRNIHQQKADFAHRMLNIYCHKAEYDSSLEVYTFDFQQNLPAPSLSAGDMFYSRMLLTYNFGMHGCKTGDELMHLWGEVEAGRGFFRGCLMLAPNIAEET</sequence>
<evidence type="ECO:0000313" key="3">
    <source>
        <dbReference type="Proteomes" id="UP000735302"/>
    </source>
</evidence>
<feature type="compositionally biased region" description="Polar residues" evidence="1">
    <location>
        <begin position="1"/>
        <end position="11"/>
    </location>
</feature>
<dbReference type="GO" id="GO:0016301">
    <property type="term" value="F:kinase activity"/>
    <property type="evidence" value="ECO:0007669"/>
    <property type="project" value="UniProtKB-KW"/>
</dbReference>
<dbReference type="EMBL" id="BLXT01003775">
    <property type="protein sequence ID" value="GFO06496.1"/>
    <property type="molecule type" value="Genomic_DNA"/>
</dbReference>
<dbReference type="AlphaFoldDB" id="A0AAV4AIQ1"/>
<keyword evidence="2" id="KW-0418">Kinase</keyword>
<keyword evidence="2" id="KW-0808">Transferase</keyword>
<feature type="region of interest" description="Disordered" evidence="1">
    <location>
        <begin position="1"/>
        <end position="39"/>
    </location>
</feature>
<accession>A0AAV4AIQ1</accession>
<gene>
    <name evidence="2" type="ORF">PoB_003300100</name>
</gene>
<proteinExistence type="predicted"/>